<gene>
    <name evidence="17" type="ORF">LARSCL_LOCUS9589</name>
</gene>
<sequence>VSGFSTDVKHPFEEGKNRLKAAPTQEKITLVLILSFVVMLGTELLFGPVFITVLVGITTFLLYIYWFATRNFDYWKKRNVPFAKPFPLVGSLLDTLRNPMHEVELKRYKELGRIYGHFEGSRQLLSVGEPALLKNILVKDFHIFPRGRVFSTSDEIMKHVVSNLQGEDWKRVRSIISPTFSTGKIKRMMGIMKESSQTTVQNIKALIRKGEPIRAKRLYGAFTMDVIASSAFSTKIDSHNDPDNEFVKMARKVFSGTINWRFIALLVFPQLEKWLRISFFPPDVCTFFRDVTLQIIEERKRTGQTRNDFLQLLMDTAKELQEGGNPEEKEKETEDIASPYGGVSTDHQVFKNVSKKNMSMSELVAQCVVFFIGGYEGVSSALAFAAYQLALHPDIQERVHEELVEAVKQSNGELTYETLQNMKHLDNVISETLRLFPPAIRAERMAFEDYELGDTGITIPKGTIVTIPIYAMHRDSEVFPDPEKFDPDRWTAEESQKRDQFGYLPFGAGPRNCVAMRFALIELKVCLAYTILNFKITKSPLTKVPLEFYLGQGLLQPKDVVIAMEERPDAPDLK</sequence>
<keyword evidence="5 14" id="KW-0349">Heme</keyword>
<dbReference type="PRINTS" id="PR00463">
    <property type="entry name" value="EP450I"/>
</dbReference>
<dbReference type="InterPro" id="IPR050705">
    <property type="entry name" value="Cytochrome_P450_3A"/>
</dbReference>
<evidence type="ECO:0000256" key="9">
    <source>
        <dbReference type="ARBA" id="ARBA00023002"/>
    </source>
</evidence>
<dbReference type="PANTHER" id="PTHR24302">
    <property type="entry name" value="CYTOCHROME P450 FAMILY 3"/>
    <property type="match status" value="1"/>
</dbReference>
<feature type="binding site" description="axial binding residue" evidence="14">
    <location>
        <position position="513"/>
    </location>
    <ligand>
        <name>heme</name>
        <dbReference type="ChEBI" id="CHEBI:30413"/>
    </ligand>
    <ligandPart>
        <name>Fe</name>
        <dbReference type="ChEBI" id="CHEBI:18248"/>
    </ligandPart>
</feature>
<dbReference type="EMBL" id="CAXIEN010000109">
    <property type="protein sequence ID" value="CAL1278084.1"/>
    <property type="molecule type" value="Genomic_DNA"/>
</dbReference>
<evidence type="ECO:0000256" key="11">
    <source>
        <dbReference type="ARBA" id="ARBA00023033"/>
    </source>
</evidence>
<protein>
    <recommendedName>
        <fullName evidence="19">Cytochrome P450</fullName>
    </recommendedName>
</protein>
<keyword evidence="7" id="KW-0256">Endoplasmic reticulum</keyword>
<evidence type="ECO:0000256" key="4">
    <source>
        <dbReference type="ARBA" id="ARBA00010617"/>
    </source>
</evidence>
<keyword evidence="6 14" id="KW-0479">Metal-binding</keyword>
<evidence type="ECO:0000256" key="15">
    <source>
        <dbReference type="RuleBase" id="RU000461"/>
    </source>
</evidence>
<evidence type="ECO:0000256" key="3">
    <source>
        <dbReference type="ARBA" id="ARBA00004406"/>
    </source>
</evidence>
<proteinExistence type="inferred from homology"/>
<keyword evidence="11 15" id="KW-0503">Monooxygenase</keyword>
<comment type="function">
    <text evidence="13">Cytochromes P450 are a group of heme-thiolate monooxygenases. They oxidize a variety of structurally unrelated compounds, including steroids, fatty acids, and xenobiotics.</text>
</comment>
<comment type="cofactor">
    <cofactor evidence="1 14">
        <name>heme</name>
        <dbReference type="ChEBI" id="CHEBI:30413"/>
    </cofactor>
</comment>
<comment type="similarity">
    <text evidence="4 15">Belongs to the cytochrome P450 family.</text>
</comment>
<evidence type="ECO:0000256" key="10">
    <source>
        <dbReference type="ARBA" id="ARBA00023004"/>
    </source>
</evidence>
<evidence type="ECO:0000256" key="16">
    <source>
        <dbReference type="SAM" id="Phobius"/>
    </source>
</evidence>
<evidence type="ECO:0000256" key="12">
    <source>
        <dbReference type="ARBA" id="ARBA00023136"/>
    </source>
</evidence>
<evidence type="ECO:0008006" key="19">
    <source>
        <dbReference type="Google" id="ProtNLM"/>
    </source>
</evidence>
<keyword evidence="16" id="KW-1133">Transmembrane helix</keyword>
<dbReference type="SUPFAM" id="SSF48264">
    <property type="entry name" value="Cytochrome P450"/>
    <property type="match status" value="1"/>
</dbReference>
<feature type="transmembrane region" description="Helical" evidence="16">
    <location>
        <begin position="51"/>
        <end position="68"/>
    </location>
</feature>
<evidence type="ECO:0000256" key="13">
    <source>
        <dbReference type="ARBA" id="ARBA00043906"/>
    </source>
</evidence>
<dbReference type="GO" id="GO:0005789">
    <property type="term" value="C:endoplasmic reticulum membrane"/>
    <property type="evidence" value="ECO:0007669"/>
    <property type="project" value="UniProtKB-SubCell"/>
</dbReference>
<dbReference type="AlphaFoldDB" id="A0AAV2A420"/>
<comment type="caution">
    <text evidence="17">The sequence shown here is derived from an EMBL/GenBank/DDBJ whole genome shotgun (WGS) entry which is preliminary data.</text>
</comment>
<keyword evidence="16" id="KW-0812">Transmembrane</keyword>
<dbReference type="InterPro" id="IPR036396">
    <property type="entry name" value="Cyt_P450_sf"/>
</dbReference>
<accession>A0AAV2A420</accession>
<dbReference type="PROSITE" id="PS00086">
    <property type="entry name" value="CYTOCHROME_P450"/>
    <property type="match status" value="1"/>
</dbReference>
<comment type="subcellular location">
    <subcellularLocation>
        <location evidence="3">Endoplasmic reticulum membrane</location>
        <topology evidence="3">Peripheral membrane protein</topology>
    </subcellularLocation>
    <subcellularLocation>
        <location evidence="2">Microsome membrane</location>
        <topology evidence="2">Peripheral membrane protein</topology>
    </subcellularLocation>
</comment>
<dbReference type="InterPro" id="IPR017972">
    <property type="entry name" value="Cyt_P450_CS"/>
</dbReference>
<evidence type="ECO:0000256" key="8">
    <source>
        <dbReference type="ARBA" id="ARBA00022848"/>
    </source>
</evidence>
<keyword evidence="8" id="KW-0492">Microsome</keyword>
<evidence type="ECO:0000256" key="14">
    <source>
        <dbReference type="PIRSR" id="PIRSR602401-1"/>
    </source>
</evidence>
<keyword evidence="10 14" id="KW-0408">Iron</keyword>
<keyword evidence="9 15" id="KW-0560">Oxidoreductase</keyword>
<dbReference type="Gene3D" id="1.10.630.10">
    <property type="entry name" value="Cytochrome P450"/>
    <property type="match status" value="1"/>
</dbReference>
<dbReference type="FunFam" id="1.10.630.10:FF:000042">
    <property type="entry name" value="Cytochrome P450"/>
    <property type="match status" value="1"/>
</dbReference>
<evidence type="ECO:0000256" key="6">
    <source>
        <dbReference type="ARBA" id="ARBA00022723"/>
    </source>
</evidence>
<evidence type="ECO:0000313" key="18">
    <source>
        <dbReference type="Proteomes" id="UP001497382"/>
    </source>
</evidence>
<dbReference type="Pfam" id="PF00067">
    <property type="entry name" value="p450"/>
    <property type="match status" value="1"/>
</dbReference>
<keyword evidence="18" id="KW-1185">Reference proteome</keyword>
<dbReference type="InterPro" id="IPR002401">
    <property type="entry name" value="Cyt_P450_E_grp-I"/>
</dbReference>
<name>A0AAV2A420_9ARAC</name>
<evidence type="ECO:0000313" key="17">
    <source>
        <dbReference type="EMBL" id="CAL1278084.1"/>
    </source>
</evidence>
<dbReference type="PANTHER" id="PTHR24302:SF15">
    <property type="entry name" value="FATTY-ACID PEROXYGENASE"/>
    <property type="match status" value="1"/>
</dbReference>
<evidence type="ECO:0000256" key="7">
    <source>
        <dbReference type="ARBA" id="ARBA00022824"/>
    </source>
</evidence>
<dbReference type="GO" id="GO:0005506">
    <property type="term" value="F:iron ion binding"/>
    <property type="evidence" value="ECO:0007669"/>
    <property type="project" value="InterPro"/>
</dbReference>
<dbReference type="PRINTS" id="PR00385">
    <property type="entry name" value="P450"/>
</dbReference>
<feature type="non-terminal residue" evidence="17">
    <location>
        <position position="1"/>
    </location>
</feature>
<dbReference type="GO" id="GO:0008395">
    <property type="term" value="F:steroid hydroxylase activity"/>
    <property type="evidence" value="ECO:0007669"/>
    <property type="project" value="TreeGrafter"/>
</dbReference>
<feature type="transmembrane region" description="Helical" evidence="16">
    <location>
        <begin position="363"/>
        <end position="387"/>
    </location>
</feature>
<keyword evidence="12 16" id="KW-0472">Membrane</keyword>
<organism evidence="17 18">
    <name type="scientific">Larinioides sclopetarius</name>
    <dbReference type="NCBI Taxonomy" id="280406"/>
    <lineage>
        <taxon>Eukaryota</taxon>
        <taxon>Metazoa</taxon>
        <taxon>Ecdysozoa</taxon>
        <taxon>Arthropoda</taxon>
        <taxon>Chelicerata</taxon>
        <taxon>Arachnida</taxon>
        <taxon>Araneae</taxon>
        <taxon>Araneomorphae</taxon>
        <taxon>Entelegynae</taxon>
        <taxon>Araneoidea</taxon>
        <taxon>Araneidae</taxon>
        <taxon>Larinioides</taxon>
    </lineage>
</organism>
<evidence type="ECO:0000256" key="5">
    <source>
        <dbReference type="ARBA" id="ARBA00022617"/>
    </source>
</evidence>
<dbReference type="GO" id="GO:0020037">
    <property type="term" value="F:heme binding"/>
    <property type="evidence" value="ECO:0007669"/>
    <property type="project" value="InterPro"/>
</dbReference>
<dbReference type="GO" id="GO:0016705">
    <property type="term" value="F:oxidoreductase activity, acting on paired donors, with incorporation or reduction of molecular oxygen"/>
    <property type="evidence" value="ECO:0007669"/>
    <property type="project" value="InterPro"/>
</dbReference>
<evidence type="ECO:0000256" key="2">
    <source>
        <dbReference type="ARBA" id="ARBA00004174"/>
    </source>
</evidence>
<dbReference type="CDD" id="cd11055">
    <property type="entry name" value="CYP3A-like"/>
    <property type="match status" value="1"/>
</dbReference>
<dbReference type="Proteomes" id="UP001497382">
    <property type="component" value="Unassembled WGS sequence"/>
</dbReference>
<evidence type="ECO:0000256" key="1">
    <source>
        <dbReference type="ARBA" id="ARBA00001971"/>
    </source>
</evidence>
<dbReference type="InterPro" id="IPR001128">
    <property type="entry name" value="Cyt_P450"/>
</dbReference>
<reference evidence="17 18" key="1">
    <citation type="submission" date="2024-04" db="EMBL/GenBank/DDBJ databases">
        <authorList>
            <person name="Rising A."/>
            <person name="Reimegard J."/>
            <person name="Sonavane S."/>
            <person name="Akerstrom W."/>
            <person name="Nylinder S."/>
            <person name="Hedman E."/>
            <person name="Kallberg Y."/>
        </authorList>
    </citation>
    <scope>NUCLEOTIDE SEQUENCE [LARGE SCALE GENOMIC DNA]</scope>
</reference>